<dbReference type="PANTHER" id="PTHR23132">
    <property type="entry name" value="D-ALANINE--D-ALANINE LIGASE"/>
    <property type="match status" value="1"/>
</dbReference>
<dbReference type="GO" id="GO:0005737">
    <property type="term" value="C:cytoplasm"/>
    <property type="evidence" value="ECO:0007669"/>
    <property type="project" value="UniProtKB-SubCell"/>
</dbReference>
<dbReference type="GO" id="GO:0008716">
    <property type="term" value="F:D-alanine-D-alanine ligase activity"/>
    <property type="evidence" value="ECO:0007669"/>
    <property type="project" value="UniProtKB-UniRule"/>
</dbReference>
<dbReference type="PROSITE" id="PS50975">
    <property type="entry name" value="ATP_GRASP"/>
    <property type="match status" value="1"/>
</dbReference>
<evidence type="ECO:0000313" key="9">
    <source>
        <dbReference type="EMBL" id="AZQ77531.1"/>
    </source>
</evidence>
<dbReference type="RefSeq" id="WP_126704334.1">
    <property type="nucleotide sequence ID" value="NZ_CP034593.1"/>
</dbReference>
<keyword evidence="4" id="KW-0963">Cytoplasm</keyword>
<dbReference type="OrthoDB" id="9813261at2"/>
<evidence type="ECO:0000313" key="10">
    <source>
        <dbReference type="Proteomes" id="UP000280344"/>
    </source>
</evidence>
<sequence>MTSPQTVAILAGGLNHERDVSIHSGRRVAGALQEAGYQVKVLDVDSNLLQRLSAIQPDVVWPLIHGSTGEDGSIQDLLELIGLPYVGSKAHGSRLAFNKPVANSILANAGIAVPESTSLPQSLFREVGATAILDLVAAKYGFPVVIKPAAGGSALGVSIVTEAKALPGAMVDSFAYSDRVLIEKHVEGHEVAVSVIETAEGKPFALPPVEIVTNGLYDYDARYNAGRSEYFVPARFEDDLLTKCMDVAITAHQQLNLRHISRSDLVVDNNGTPWFIDANSAPGMTQTSLLPQAAVRYAEDNEMAPSELYSQIVEAALVF</sequence>
<keyword evidence="6" id="KW-0479">Metal-binding</keyword>
<evidence type="ECO:0000256" key="2">
    <source>
        <dbReference type="ARBA" id="ARBA00022598"/>
    </source>
</evidence>
<keyword evidence="3 4" id="KW-0961">Cell wall biogenesis/degradation</keyword>
<dbReference type="KEGG" id="flh:EJ997_09470"/>
<dbReference type="InterPro" id="IPR005905">
    <property type="entry name" value="D_ala_D_ala"/>
</dbReference>
<keyword evidence="4" id="KW-0573">Peptidoglycan synthesis</keyword>
<evidence type="ECO:0000259" key="8">
    <source>
        <dbReference type="PROSITE" id="PS50975"/>
    </source>
</evidence>
<comment type="function">
    <text evidence="4">Cell wall formation.</text>
</comment>
<dbReference type="SUPFAM" id="SSF56059">
    <property type="entry name" value="Glutathione synthetase ATP-binding domain-like"/>
    <property type="match status" value="1"/>
</dbReference>
<evidence type="ECO:0000256" key="1">
    <source>
        <dbReference type="ARBA" id="ARBA00010871"/>
    </source>
</evidence>
<dbReference type="Gene3D" id="3.30.1490.20">
    <property type="entry name" value="ATP-grasp fold, A domain"/>
    <property type="match status" value="1"/>
</dbReference>
<dbReference type="GO" id="GO:0071555">
    <property type="term" value="P:cell wall organization"/>
    <property type="evidence" value="ECO:0007669"/>
    <property type="project" value="UniProtKB-KW"/>
</dbReference>
<keyword evidence="7" id="KW-0547">Nucleotide-binding</keyword>
<gene>
    <name evidence="4" type="primary">ddl</name>
    <name evidence="9" type="ORF">EJ997_09470</name>
</gene>
<keyword evidence="10" id="KW-1185">Reference proteome</keyword>
<dbReference type="Gene3D" id="3.30.470.20">
    <property type="entry name" value="ATP-grasp fold, B domain"/>
    <property type="match status" value="1"/>
</dbReference>
<dbReference type="NCBIfam" id="NF002378">
    <property type="entry name" value="PRK01372.1"/>
    <property type="match status" value="1"/>
</dbReference>
<dbReference type="InterPro" id="IPR013815">
    <property type="entry name" value="ATP_grasp_subdomain_1"/>
</dbReference>
<dbReference type="AlphaFoldDB" id="A0A3Q9G507"/>
<keyword evidence="6" id="KW-0460">Magnesium</keyword>
<evidence type="ECO:0000256" key="4">
    <source>
        <dbReference type="HAMAP-Rule" id="MF_00047"/>
    </source>
</evidence>
<dbReference type="PIRSF" id="PIRSF039102">
    <property type="entry name" value="Ddl/VanB"/>
    <property type="match status" value="1"/>
</dbReference>
<accession>A0A3Q9G507</accession>
<dbReference type="PANTHER" id="PTHR23132:SF23">
    <property type="entry name" value="D-ALANINE--D-ALANINE LIGASE B"/>
    <property type="match status" value="1"/>
</dbReference>
<feature type="active site" evidence="5">
    <location>
        <position position="153"/>
    </location>
</feature>
<dbReference type="Pfam" id="PF01820">
    <property type="entry name" value="Dala_Dala_lig_N"/>
    <property type="match status" value="1"/>
</dbReference>
<feature type="binding site" evidence="6">
    <location>
        <position position="264"/>
    </location>
    <ligand>
        <name>Mg(2+)</name>
        <dbReference type="ChEBI" id="CHEBI:18420"/>
        <label>1</label>
    </ligand>
</feature>
<comment type="cofactor">
    <cofactor evidence="6">
        <name>Mg(2+)</name>
        <dbReference type="ChEBI" id="CHEBI:18420"/>
    </cofactor>
    <cofactor evidence="6">
        <name>Mn(2+)</name>
        <dbReference type="ChEBI" id="CHEBI:29035"/>
    </cofactor>
    <text evidence="6">Binds 2 magnesium or manganese ions per subunit.</text>
</comment>
<feature type="domain" description="ATP-grasp" evidence="8">
    <location>
        <begin position="103"/>
        <end position="314"/>
    </location>
</feature>
<dbReference type="InterPro" id="IPR011095">
    <property type="entry name" value="Dala_Dala_lig_C"/>
</dbReference>
<dbReference type="Pfam" id="PF07478">
    <property type="entry name" value="Dala_Dala_lig_C"/>
    <property type="match status" value="1"/>
</dbReference>
<evidence type="ECO:0000256" key="7">
    <source>
        <dbReference type="PROSITE-ProRule" id="PRU00409"/>
    </source>
</evidence>
<dbReference type="SUPFAM" id="SSF52440">
    <property type="entry name" value="PreATP-grasp domain"/>
    <property type="match status" value="1"/>
</dbReference>
<reference evidence="9 10" key="1">
    <citation type="submission" date="2018-12" db="EMBL/GenBank/DDBJ databases">
        <title>Complete genome sequence of Flaviflexus sp. H23T48.</title>
        <authorList>
            <person name="Bae J.-W."/>
            <person name="Lee J.-Y."/>
        </authorList>
    </citation>
    <scope>NUCLEOTIDE SEQUENCE [LARGE SCALE GENOMIC DNA]</scope>
    <source>
        <strain evidence="9 10">H23T48</strain>
    </source>
</reference>
<dbReference type="UniPathway" id="UPA00219"/>
<dbReference type="EMBL" id="CP034593">
    <property type="protein sequence ID" value="AZQ77531.1"/>
    <property type="molecule type" value="Genomic_DNA"/>
</dbReference>
<dbReference type="InterPro" id="IPR011127">
    <property type="entry name" value="Dala_Dala_lig_N"/>
</dbReference>
<feature type="binding site" evidence="6">
    <location>
        <position position="279"/>
    </location>
    <ligand>
        <name>Mg(2+)</name>
        <dbReference type="ChEBI" id="CHEBI:18420"/>
        <label>2</label>
    </ligand>
</feature>
<dbReference type="HAMAP" id="MF_00047">
    <property type="entry name" value="Dala_Dala_lig"/>
    <property type="match status" value="1"/>
</dbReference>
<dbReference type="InterPro" id="IPR011761">
    <property type="entry name" value="ATP-grasp"/>
</dbReference>
<feature type="active site" evidence="5">
    <location>
        <position position="288"/>
    </location>
</feature>
<dbReference type="Gene3D" id="3.40.50.20">
    <property type="match status" value="1"/>
</dbReference>
<name>A0A3Q9G507_9ACTO</name>
<keyword evidence="2 4" id="KW-0436">Ligase</keyword>
<comment type="similarity">
    <text evidence="1 4">Belongs to the D-alanine--D-alanine ligase family.</text>
</comment>
<dbReference type="EC" id="6.3.2.4" evidence="4"/>
<organism evidence="9 10">
    <name type="scientific">Flaviflexus ciconiae</name>
    <dbReference type="NCBI Taxonomy" id="2496867"/>
    <lineage>
        <taxon>Bacteria</taxon>
        <taxon>Bacillati</taxon>
        <taxon>Actinomycetota</taxon>
        <taxon>Actinomycetes</taxon>
        <taxon>Actinomycetales</taxon>
        <taxon>Actinomycetaceae</taxon>
        <taxon>Flaviflexus</taxon>
    </lineage>
</organism>
<comment type="catalytic activity">
    <reaction evidence="4">
        <text>2 D-alanine + ATP = D-alanyl-D-alanine + ADP + phosphate + H(+)</text>
        <dbReference type="Rhea" id="RHEA:11224"/>
        <dbReference type="ChEBI" id="CHEBI:15378"/>
        <dbReference type="ChEBI" id="CHEBI:30616"/>
        <dbReference type="ChEBI" id="CHEBI:43474"/>
        <dbReference type="ChEBI" id="CHEBI:57416"/>
        <dbReference type="ChEBI" id="CHEBI:57822"/>
        <dbReference type="ChEBI" id="CHEBI:456216"/>
        <dbReference type="EC" id="6.3.2.4"/>
    </reaction>
</comment>
<keyword evidence="4" id="KW-0133">Cell shape</keyword>
<evidence type="ECO:0000256" key="6">
    <source>
        <dbReference type="PIRSR" id="PIRSR039102-3"/>
    </source>
</evidence>
<comment type="subcellular location">
    <subcellularLocation>
        <location evidence="4">Cytoplasm</location>
    </subcellularLocation>
</comment>
<keyword evidence="6" id="KW-0464">Manganese</keyword>
<dbReference type="GO" id="GO:0046872">
    <property type="term" value="F:metal ion binding"/>
    <property type="evidence" value="ECO:0007669"/>
    <property type="project" value="UniProtKB-KW"/>
</dbReference>
<comment type="pathway">
    <text evidence="4">Cell wall biogenesis; peptidoglycan biosynthesis.</text>
</comment>
<dbReference type="GO" id="GO:0009252">
    <property type="term" value="P:peptidoglycan biosynthetic process"/>
    <property type="evidence" value="ECO:0007669"/>
    <property type="project" value="UniProtKB-UniRule"/>
</dbReference>
<evidence type="ECO:0000256" key="5">
    <source>
        <dbReference type="PIRSR" id="PIRSR039102-1"/>
    </source>
</evidence>
<protein>
    <recommendedName>
        <fullName evidence="4">D-alanine--D-alanine ligase</fullName>
        <ecNumber evidence="4">6.3.2.4</ecNumber>
    </recommendedName>
    <alternativeName>
        <fullName evidence="4">D-Ala-D-Ala ligase</fullName>
    </alternativeName>
    <alternativeName>
        <fullName evidence="4">D-alanylalanine synthetase</fullName>
    </alternativeName>
</protein>
<feature type="active site" evidence="5">
    <location>
        <position position="17"/>
    </location>
</feature>
<dbReference type="GO" id="GO:0008360">
    <property type="term" value="P:regulation of cell shape"/>
    <property type="evidence" value="ECO:0007669"/>
    <property type="project" value="UniProtKB-KW"/>
</dbReference>
<dbReference type="InterPro" id="IPR016185">
    <property type="entry name" value="PreATP-grasp_dom_sf"/>
</dbReference>
<proteinExistence type="inferred from homology"/>
<dbReference type="Proteomes" id="UP000280344">
    <property type="component" value="Chromosome"/>
</dbReference>
<keyword evidence="7" id="KW-0067">ATP-binding</keyword>
<dbReference type="GO" id="GO:0005524">
    <property type="term" value="F:ATP binding"/>
    <property type="evidence" value="ECO:0007669"/>
    <property type="project" value="UniProtKB-UniRule"/>
</dbReference>
<evidence type="ECO:0000256" key="3">
    <source>
        <dbReference type="ARBA" id="ARBA00023316"/>
    </source>
</evidence>